<comment type="caution">
    <text evidence="3">The sequence shown here is derived from an EMBL/GenBank/DDBJ whole genome shotgun (WGS) entry which is preliminary data.</text>
</comment>
<sequence>MLPTSSPKYRSSTDPISNVDHRQLQSPVETAVIRSTPFREIPLFRVLRGERLFFANCRPSPTSSGERRTSSEWLEFQQFLLNVSSETHAAVTLSEHKCSSFLFYSPKISSTPVRTRSYLISVRRKRSGITGKTFSSNWKVKVSIWLFLLTIGSLAPAPIPLGSTLKPFLVIIARPAENTHYRKRYLLPNHTFLAVANIHP</sequence>
<feature type="compositionally biased region" description="Polar residues" evidence="1">
    <location>
        <begin position="1"/>
        <end position="16"/>
    </location>
</feature>
<evidence type="ECO:0000313" key="4">
    <source>
        <dbReference type="Proteomes" id="UP001054837"/>
    </source>
</evidence>
<feature type="transmembrane region" description="Helical" evidence="2">
    <location>
        <begin position="142"/>
        <end position="159"/>
    </location>
</feature>
<reference evidence="3 4" key="1">
    <citation type="submission" date="2021-06" db="EMBL/GenBank/DDBJ databases">
        <title>Caerostris darwini draft genome.</title>
        <authorList>
            <person name="Kono N."/>
            <person name="Arakawa K."/>
        </authorList>
    </citation>
    <scope>NUCLEOTIDE SEQUENCE [LARGE SCALE GENOMIC DNA]</scope>
</reference>
<dbReference type="Proteomes" id="UP001054837">
    <property type="component" value="Unassembled WGS sequence"/>
</dbReference>
<evidence type="ECO:0000256" key="2">
    <source>
        <dbReference type="SAM" id="Phobius"/>
    </source>
</evidence>
<accession>A0AAV4RKA9</accession>
<keyword evidence="4" id="KW-1185">Reference proteome</keyword>
<keyword evidence="2" id="KW-0812">Transmembrane</keyword>
<gene>
    <name evidence="3" type="ORF">CDAR_518191</name>
</gene>
<feature type="region of interest" description="Disordered" evidence="1">
    <location>
        <begin position="1"/>
        <end position="21"/>
    </location>
</feature>
<dbReference type="EMBL" id="BPLQ01006477">
    <property type="protein sequence ID" value="GIY22748.1"/>
    <property type="molecule type" value="Genomic_DNA"/>
</dbReference>
<keyword evidence="2" id="KW-0472">Membrane</keyword>
<dbReference type="AlphaFoldDB" id="A0AAV4RKA9"/>
<name>A0AAV4RKA9_9ARAC</name>
<protein>
    <submittedName>
        <fullName evidence="3">Uncharacterized protein</fullName>
    </submittedName>
</protein>
<evidence type="ECO:0000256" key="1">
    <source>
        <dbReference type="SAM" id="MobiDB-lite"/>
    </source>
</evidence>
<organism evidence="3 4">
    <name type="scientific">Caerostris darwini</name>
    <dbReference type="NCBI Taxonomy" id="1538125"/>
    <lineage>
        <taxon>Eukaryota</taxon>
        <taxon>Metazoa</taxon>
        <taxon>Ecdysozoa</taxon>
        <taxon>Arthropoda</taxon>
        <taxon>Chelicerata</taxon>
        <taxon>Arachnida</taxon>
        <taxon>Araneae</taxon>
        <taxon>Araneomorphae</taxon>
        <taxon>Entelegynae</taxon>
        <taxon>Araneoidea</taxon>
        <taxon>Araneidae</taxon>
        <taxon>Caerostris</taxon>
    </lineage>
</organism>
<keyword evidence="2" id="KW-1133">Transmembrane helix</keyword>
<evidence type="ECO:0000313" key="3">
    <source>
        <dbReference type="EMBL" id="GIY22748.1"/>
    </source>
</evidence>
<proteinExistence type="predicted"/>